<evidence type="ECO:0000313" key="3">
    <source>
        <dbReference type="RefSeq" id="XP_008480828.1"/>
    </source>
</evidence>
<dbReference type="STRING" id="121845.A0A1S3DFD4"/>
<dbReference type="PaxDb" id="121845-A0A1S3DFD4"/>
<accession>A0A1S3DFD4</accession>
<sequence>MKGIFIIDAPDYVKPILDLIKKFASQKISERIYFNDPERLFQILPKDMVPHEFGGDANSVVKMADKILHYFEKEMPWFEEYEEYKADLDLYKQMNKETIDDAVYGVQGSFRKLAVD</sequence>
<dbReference type="OMA" id="WRCRIDE"/>
<organism evidence="2 3">
    <name type="scientific">Diaphorina citri</name>
    <name type="common">Asian citrus psyllid</name>
    <dbReference type="NCBI Taxonomy" id="121845"/>
    <lineage>
        <taxon>Eukaryota</taxon>
        <taxon>Metazoa</taxon>
        <taxon>Ecdysozoa</taxon>
        <taxon>Arthropoda</taxon>
        <taxon>Hexapoda</taxon>
        <taxon>Insecta</taxon>
        <taxon>Pterygota</taxon>
        <taxon>Neoptera</taxon>
        <taxon>Paraneoptera</taxon>
        <taxon>Hemiptera</taxon>
        <taxon>Sternorrhyncha</taxon>
        <taxon>Psylloidea</taxon>
        <taxon>Psyllidae</taxon>
        <taxon>Diaphorininae</taxon>
        <taxon>Diaphorina</taxon>
    </lineage>
</organism>
<proteinExistence type="predicted"/>
<feature type="domain" description="CRAL-TRIO" evidence="1">
    <location>
        <begin position="1"/>
        <end position="61"/>
    </location>
</feature>
<gene>
    <name evidence="3" type="primary">LOC103517563</name>
</gene>
<dbReference type="Gene3D" id="3.40.525.10">
    <property type="entry name" value="CRAL-TRIO lipid binding domain"/>
    <property type="match status" value="1"/>
</dbReference>
<dbReference type="GO" id="GO:1902936">
    <property type="term" value="F:phosphatidylinositol bisphosphate binding"/>
    <property type="evidence" value="ECO:0007669"/>
    <property type="project" value="TreeGrafter"/>
</dbReference>
<dbReference type="PANTHER" id="PTHR10174:SF224">
    <property type="entry name" value="RETINOL-BINDING PROTEIN PINTA"/>
    <property type="match status" value="1"/>
</dbReference>
<evidence type="ECO:0000313" key="2">
    <source>
        <dbReference type="Proteomes" id="UP000079169"/>
    </source>
</evidence>
<dbReference type="SUPFAM" id="SSF52087">
    <property type="entry name" value="CRAL/TRIO domain"/>
    <property type="match status" value="1"/>
</dbReference>
<dbReference type="AlphaFoldDB" id="A0A1S3DFD4"/>
<dbReference type="Pfam" id="PF00650">
    <property type="entry name" value="CRAL_TRIO"/>
    <property type="match status" value="1"/>
</dbReference>
<keyword evidence="2" id="KW-1185">Reference proteome</keyword>
<dbReference type="PROSITE" id="PS50191">
    <property type="entry name" value="CRAL_TRIO"/>
    <property type="match status" value="1"/>
</dbReference>
<dbReference type="GeneID" id="103517563"/>
<reference evidence="3" key="1">
    <citation type="submission" date="2025-08" db="UniProtKB">
        <authorList>
            <consortium name="RefSeq"/>
        </authorList>
    </citation>
    <scope>IDENTIFICATION</scope>
</reference>
<dbReference type="PANTHER" id="PTHR10174">
    <property type="entry name" value="ALPHA-TOCOPHEROL TRANSFER PROTEIN-RELATED"/>
    <property type="match status" value="1"/>
</dbReference>
<dbReference type="GO" id="GO:0016020">
    <property type="term" value="C:membrane"/>
    <property type="evidence" value="ECO:0007669"/>
    <property type="project" value="TreeGrafter"/>
</dbReference>
<dbReference type="Proteomes" id="UP000079169">
    <property type="component" value="Unplaced"/>
</dbReference>
<protein>
    <submittedName>
        <fullName evidence="3">Uncharacterized protein LOC103517563</fullName>
    </submittedName>
</protein>
<dbReference type="InterPro" id="IPR036865">
    <property type="entry name" value="CRAL-TRIO_dom_sf"/>
</dbReference>
<dbReference type="KEGG" id="dci:103517563"/>
<dbReference type="RefSeq" id="XP_008480828.1">
    <property type="nucleotide sequence ID" value="XM_008482606.2"/>
</dbReference>
<dbReference type="InterPro" id="IPR001251">
    <property type="entry name" value="CRAL-TRIO_dom"/>
</dbReference>
<name>A0A1S3DFD4_DIACI</name>
<evidence type="ECO:0000259" key="1">
    <source>
        <dbReference type="PROSITE" id="PS50191"/>
    </source>
</evidence>